<evidence type="ECO:0000313" key="1">
    <source>
        <dbReference type="EMBL" id="MER6272194.1"/>
    </source>
</evidence>
<accession>A0ABV1TR57</accession>
<evidence type="ECO:0000313" key="2">
    <source>
        <dbReference type="Proteomes" id="UP001490365"/>
    </source>
</evidence>
<dbReference type="EMBL" id="JBEOZM010000020">
    <property type="protein sequence ID" value="MER6272194.1"/>
    <property type="molecule type" value="Genomic_DNA"/>
</dbReference>
<dbReference type="Proteomes" id="UP001490365">
    <property type="component" value="Unassembled WGS sequence"/>
</dbReference>
<dbReference type="Pfam" id="PF13424">
    <property type="entry name" value="TPR_12"/>
    <property type="match status" value="1"/>
</dbReference>
<dbReference type="SUPFAM" id="SSF48452">
    <property type="entry name" value="TPR-like"/>
    <property type="match status" value="2"/>
</dbReference>
<name>A0ABV1TR57_9ACTN</name>
<keyword evidence="2" id="KW-1185">Reference proteome</keyword>
<dbReference type="Gene3D" id="1.25.40.10">
    <property type="entry name" value="Tetratricopeptide repeat domain"/>
    <property type="match status" value="2"/>
</dbReference>
<sequence>MKIFRSRNRVDTPPPVGAPLHLANTLFREGQYAAAEAEARAVAARDARHAKSARSFVAAALGAQGRHAEALAEYDALLPVFGGEYGAEHPLTLQLRVNRAQTLITLGRHAECEVECAAVARAASRGTGAAMQVLVGVARNGQIYAVNAQGRHKEAEALARAALAARDSPDRLTLALRLGLARSLNGQERHEEAATEARHAEELFRSLSEDHRRTETGAVELAMATALVGLGRGAEAGPLAAAALDACVAAFGPDHYRVAEARALLDRIDGA</sequence>
<protein>
    <submittedName>
        <fullName evidence="1">Tetratricopeptide repeat protein</fullName>
    </submittedName>
</protein>
<organism evidence="1 2">
    <name type="scientific">Streptomyces sp. 900105755</name>
    <dbReference type="NCBI Taxonomy" id="3154389"/>
    <lineage>
        <taxon>Bacteria</taxon>
        <taxon>Bacillati</taxon>
        <taxon>Actinomycetota</taxon>
        <taxon>Actinomycetes</taxon>
        <taxon>Kitasatosporales</taxon>
        <taxon>Streptomycetaceae</taxon>
        <taxon>Streptomyces</taxon>
    </lineage>
</organism>
<gene>
    <name evidence="1" type="ORF">ABT211_33665</name>
</gene>
<comment type="caution">
    <text evidence="1">The sequence shown here is derived from an EMBL/GenBank/DDBJ whole genome shotgun (WGS) entry which is preliminary data.</text>
</comment>
<dbReference type="RefSeq" id="WP_351960514.1">
    <property type="nucleotide sequence ID" value="NZ_JBEOZM010000020.1"/>
</dbReference>
<reference evidence="1 2" key="1">
    <citation type="submission" date="2024-06" db="EMBL/GenBank/DDBJ databases">
        <title>The Natural Products Discovery Center: Release of the First 8490 Sequenced Strains for Exploring Actinobacteria Biosynthetic Diversity.</title>
        <authorList>
            <person name="Kalkreuter E."/>
            <person name="Kautsar S.A."/>
            <person name="Yang D."/>
            <person name="Bader C.D."/>
            <person name="Teijaro C.N."/>
            <person name="Fluegel L."/>
            <person name="Davis C.M."/>
            <person name="Simpson J.R."/>
            <person name="Lauterbach L."/>
            <person name="Steele A.D."/>
            <person name="Gui C."/>
            <person name="Meng S."/>
            <person name="Li G."/>
            <person name="Viehrig K."/>
            <person name="Ye F."/>
            <person name="Su P."/>
            <person name="Kiefer A.F."/>
            <person name="Nichols A."/>
            <person name="Cepeda A.J."/>
            <person name="Yan W."/>
            <person name="Fan B."/>
            <person name="Jiang Y."/>
            <person name="Adhikari A."/>
            <person name="Zheng C.-J."/>
            <person name="Schuster L."/>
            <person name="Cowan T.M."/>
            <person name="Smanski M.J."/>
            <person name="Chevrette M.G."/>
            <person name="De Carvalho L.P.S."/>
            <person name="Shen B."/>
        </authorList>
    </citation>
    <scope>NUCLEOTIDE SEQUENCE [LARGE SCALE GENOMIC DNA]</scope>
    <source>
        <strain evidence="1 2">NPDC001694</strain>
    </source>
</reference>
<dbReference type="InterPro" id="IPR011990">
    <property type="entry name" value="TPR-like_helical_dom_sf"/>
</dbReference>
<proteinExistence type="predicted"/>